<keyword evidence="2" id="KW-1185">Reference proteome</keyword>
<organism evidence="1 2">
    <name type="scientific">Rhizophagus irregularis</name>
    <dbReference type="NCBI Taxonomy" id="588596"/>
    <lineage>
        <taxon>Eukaryota</taxon>
        <taxon>Fungi</taxon>
        <taxon>Fungi incertae sedis</taxon>
        <taxon>Mucoromycota</taxon>
        <taxon>Glomeromycotina</taxon>
        <taxon>Glomeromycetes</taxon>
        <taxon>Glomerales</taxon>
        <taxon>Glomeraceae</taxon>
        <taxon>Rhizophagus</taxon>
    </lineage>
</organism>
<dbReference type="VEuPathDB" id="FungiDB:RhiirFUN_018415"/>
<sequence>MEKNNEIEFPSNNEIYNTYHKTFESLVNYVFIPGKSNNSGFDMIIAINIECKFSYPDKKNNIRKESGRFYDKSAVGKRKLKNDRK</sequence>
<dbReference type="Proteomes" id="UP000234323">
    <property type="component" value="Unassembled WGS sequence"/>
</dbReference>
<comment type="caution">
    <text evidence="1">The sequence shown here is derived from an EMBL/GenBank/DDBJ whole genome shotgun (WGS) entry which is preliminary data.</text>
</comment>
<evidence type="ECO:0000313" key="1">
    <source>
        <dbReference type="EMBL" id="PKY44470.1"/>
    </source>
</evidence>
<reference evidence="1 2" key="1">
    <citation type="submission" date="2015-10" db="EMBL/GenBank/DDBJ databases">
        <title>Genome analyses suggest a sexual origin of heterokaryosis in a supposedly ancient asexual fungus.</title>
        <authorList>
            <person name="Ropars J."/>
            <person name="Sedzielewska K."/>
            <person name="Noel J."/>
            <person name="Charron P."/>
            <person name="Farinelli L."/>
            <person name="Marton T."/>
            <person name="Kruger M."/>
            <person name="Pelin A."/>
            <person name="Brachmann A."/>
            <person name="Corradi N."/>
        </authorList>
    </citation>
    <scope>NUCLEOTIDE SEQUENCE [LARGE SCALE GENOMIC DNA]</scope>
    <source>
        <strain evidence="1 2">A4</strain>
    </source>
</reference>
<dbReference type="EMBL" id="LLXI01000324">
    <property type="protein sequence ID" value="PKY44470.1"/>
    <property type="molecule type" value="Genomic_DNA"/>
</dbReference>
<protein>
    <submittedName>
        <fullName evidence="1">Uncharacterized protein</fullName>
    </submittedName>
</protein>
<gene>
    <name evidence="1" type="ORF">RhiirA4_458780</name>
</gene>
<evidence type="ECO:0000313" key="2">
    <source>
        <dbReference type="Proteomes" id="UP000234323"/>
    </source>
</evidence>
<accession>A0A2I1GCW4</accession>
<dbReference type="AlphaFoldDB" id="A0A2I1GCW4"/>
<name>A0A2I1GCW4_9GLOM</name>
<proteinExistence type="predicted"/>